<gene>
    <name evidence="1" type="ORF">M5I08_08370</name>
</gene>
<reference evidence="1" key="1">
    <citation type="submission" date="2022-05" db="EMBL/GenBank/DDBJ databases">
        <title>A methanotrophic Mycobacterium dominates a cave microbial ecosystem.</title>
        <authorList>
            <person name="Van Spanning R.J.M."/>
            <person name="Guan Q."/>
            <person name="Melkonian C."/>
            <person name="Gallant J."/>
            <person name="Polerecky L."/>
            <person name="Flot J.-F."/>
            <person name="Brandt B.W."/>
            <person name="Braster M."/>
            <person name="Iturbe Espinoza P."/>
            <person name="Aerts J."/>
            <person name="Meima-Franke M."/>
            <person name="Piersma S.R."/>
            <person name="Bunduc C."/>
            <person name="Ummels R."/>
            <person name="Pain A."/>
            <person name="Fleming E.J."/>
            <person name="van der Wel N."/>
            <person name="Gherman V.D."/>
            <person name="Sarbu S.M."/>
            <person name="Bodelier P.L.E."/>
            <person name="Bitter W."/>
        </authorList>
    </citation>
    <scope>NUCLEOTIDE SEQUENCE</scope>
    <source>
        <strain evidence="1">Sulfur Cave</strain>
    </source>
</reference>
<evidence type="ECO:0000313" key="1">
    <source>
        <dbReference type="EMBL" id="UQX12274.1"/>
    </source>
</evidence>
<keyword evidence="2" id="KW-1185">Reference proteome</keyword>
<sequence>MAAAAMIGVAGTPVARADVIDVLLTQAEGDFNDAASLYSGIDASLLPAQKADIGGEVSGLQKESDLISQIQAQQDALPEALQSNSQLVGADNQLATASGDMLSAVNTTVNAADAGDYATGATFAGELTGYFDRLDLVGTAVLQVLPAELNAEFTTLFVGFPNVEPISPDALADSAGALDASPAADLAASLDPAAAIDPSVFTDLLSSIGS</sequence>
<dbReference type="Proteomes" id="UP001056610">
    <property type="component" value="Chromosome"/>
</dbReference>
<dbReference type="EMBL" id="CP097320">
    <property type="protein sequence ID" value="UQX12274.1"/>
    <property type="molecule type" value="Genomic_DNA"/>
</dbReference>
<proteinExistence type="predicted"/>
<protein>
    <submittedName>
        <fullName evidence="1">Uncharacterized protein</fullName>
    </submittedName>
</protein>
<name>A0ABY4QNS1_9MYCO</name>
<accession>A0ABY4QNS1</accession>
<organism evidence="1 2">
    <name type="scientific">Candidatus Mycobacterium methanotrophicum</name>
    <dbReference type="NCBI Taxonomy" id="2943498"/>
    <lineage>
        <taxon>Bacteria</taxon>
        <taxon>Bacillati</taxon>
        <taxon>Actinomycetota</taxon>
        <taxon>Actinomycetes</taxon>
        <taxon>Mycobacteriales</taxon>
        <taxon>Mycobacteriaceae</taxon>
        <taxon>Mycobacterium</taxon>
    </lineage>
</organism>
<dbReference type="RefSeq" id="WP_219070805.1">
    <property type="nucleotide sequence ID" value="NZ_CAJUXY010000114.1"/>
</dbReference>
<evidence type="ECO:0000313" key="2">
    <source>
        <dbReference type="Proteomes" id="UP001056610"/>
    </source>
</evidence>